<evidence type="ECO:0000259" key="3">
    <source>
        <dbReference type="Pfam" id="PF09168"/>
    </source>
</evidence>
<dbReference type="RefSeq" id="WP_255226935.1">
    <property type="nucleotide sequence ID" value="NZ_JAJEKE010000005.1"/>
</dbReference>
<reference evidence="5 6" key="1">
    <citation type="submission" date="2021-10" db="EMBL/GenBank/DDBJ databases">
        <title>Lutispora strain m25 sp. nov., a thermophilic, non-spore-forming bacterium isolated from a lab-scale methanogenic bioreactor digesting anaerobic sludge.</title>
        <authorList>
            <person name="El Houari A."/>
            <person name="Mcdonald J."/>
        </authorList>
    </citation>
    <scope>NUCLEOTIDE SEQUENCE [LARGE SCALE GENOMIC DNA]</scope>
    <source>
        <strain evidence="6">m25</strain>
    </source>
</reference>
<dbReference type="Proteomes" id="UP001651880">
    <property type="component" value="Unassembled WGS sequence"/>
</dbReference>
<dbReference type="InterPro" id="IPR015251">
    <property type="entry name" value="PepX_N_dom"/>
</dbReference>
<feature type="domain" description="X-Prolyl dipeptidyl aminopeptidase PepX N-terminal" evidence="3">
    <location>
        <begin position="126"/>
        <end position="209"/>
    </location>
</feature>
<feature type="signal peptide" evidence="2">
    <location>
        <begin position="1"/>
        <end position="27"/>
    </location>
</feature>
<proteinExistence type="predicted"/>
<dbReference type="Pfam" id="PF13205">
    <property type="entry name" value="Big_5"/>
    <property type="match status" value="1"/>
</dbReference>
<keyword evidence="1 2" id="KW-0732">Signal</keyword>
<evidence type="ECO:0000256" key="1">
    <source>
        <dbReference type="ARBA" id="ARBA00022729"/>
    </source>
</evidence>
<gene>
    <name evidence="5" type="ORF">LJD61_07590</name>
</gene>
<dbReference type="Gene3D" id="2.60.40.1220">
    <property type="match status" value="6"/>
</dbReference>
<accession>A0ABT1NDV9</accession>
<sequence length="1137" mass="124305">MKKFKLTALLMAVILISGSILPSAVFADTIGKEAKACEVLGILVGPDAEQGVTSSYLASTPTRLQALIIFLRIKGLDEDAFTYDGDNNFIDAKDLQWVVGRNYLAYAKDNPELGWVGGTDGKFSPNKFIDAKAFYKVMLETLGYKQDLDFTYGDTLKLSETIDLITSASSIEKQTGFTVNDVAKAIYSALNTKPKGETKKLITIMTEKGIIDEAKAVAAGFKIDITPVKVLSFDRISNNKLVLELEQEIPVSKDDISIVSETGDRQITINDASVIGKKVYITTADVAPFTAYELSVDMDTPVNGMAIKGYNIKYVALPKDTEKPKATVEIISNTVIRLSFDEEVQISDAEDVSNYTIKNDLYIYNAELDPTGKVVTLTTAPQREGYKYWLTAQNVRDISGNTMEYLEKTFTGMPKDIIKPSVYTIKADSNKSILVKFTEPVNRITAERIENYIIEGNALTIEEAVLDEIENEVTLTTSTQNPGSSYKMTIRNIADLADNVIYDITRSFTGASGDSSKLTTSVVAFSSNELEITFNKRLDKASAENIENYIIDNDLQITKAILDGSGKTVTLITEDQSNKKYKLEISNLQDINGNAIGYYTAYFIGKPSNTTPLSYSVKSGKGAVIITFNKRVDQETAENVFNYELDSSLGYAAKATLDSDATGTVVTLLTKTQENGKIYSITVKNVTDYSGKTISTDDKVARKSFIGFGSSDLGGLNVHAINAYDVSTIDIFFDKELTEDELKDLEVTILSEDGRQYAVPTGLKYQKYFSADKSTVRAQFKTDSSTKPEIFESGKIYEVRVSNINRLYESSDGNIKAFSGTNQANEAPYITDAYAMNSTAVEVTFSKPVTGISPSQFTISGVRIADASVKYNEITTSVILYLSSGTPLRDDVNYKLTARSGIKDAAGYSSIVTSGNLSYKEFAGNSSSNEAPVVENVIALDKYTVTVDFSEPVVLPGSSGFSIRRTPSGGSSIVVSGIVLSDDKKTATIYLNSSNGALSTDYNYELSVNTSIKDLQGLAISSDYRKVEFEGSDVDLSDFGIMAYSVGPDNKTITFITNKPIKNTSISMDCFEIAGAYYSKSSSDSVEVYGRTIKIKLRNTLRSNDTVSIKLTNTGRSTIKDLNNQNLNMDEIELSTN</sequence>
<evidence type="ECO:0000256" key="2">
    <source>
        <dbReference type="SAM" id="SignalP"/>
    </source>
</evidence>
<feature type="chain" id="PRO_5046428229" evidence="2">
    <location>
        <begin position="28"/>
        <end position="1137"/>
    </location>
</feature>
<dbReference type="InterPro" id="IPR014755">
    <property type="entry name" value="Cu-Rt/internalin_Ig-like"/>
</dbReference>
<keyword evidence="6" id="KW-1185">Reference proteome</keyword>
<dbReference type="InterPro" id="IPR032812">
    <property type="entry name" value="SbsA_Ig"/>
</dbReference>
<dbReference type="SUPFAM" id="SSF81761">
    <property type="entry name" value="X-Prolyl dipeptidyl aminopeptidase PepX, N-terminal domain"/>
    <property type="match status" value="1"/>
</dbReference>
<comment type="caution">
    <text evidence="5">The sequence shown here is derived from an EMBL/GenBank/DDBJ whole genome shotgun (WGS) entry which is preliminary data.</text>
</comment>
<protein>
    <submittedName>
        <fullName evidence="5">Ig-like domain-containing protein</fullName>
    </submittedName>
</protein>
<organism evidence="5 6">
    <name type="scientific">Lutispora saccharofermentans</name>
    <dbReference type="NCBI Taxonomy" id="3024236"/>
    <lineage>
        <taxon>Bacteria</taxon>
        <taxon>Bacillati</taxon>
        <taxon>Bacillota</taxon>
        <taxon>Clostridia</taxon>
        <taxon>Lutisporales</taxon>
        <taxon>Lutisporaceae</taxon>
        <taxon>Lutispora</taxon>
    </lineage>
</organism>
<evidence type="ECO:0000313" key="5">
    <source>
        <dbReference type="EMBL" id="MCQ1529415.1"/>
    </source>
</evidence>
<dbReference type="EMBL" id="JAJEKE010000005">
    <property type="protein sequence ID" value="MCQ1529415.1"/>
    <property type="molecule type" value="Genomic_DNA"/>
</dbReference>
<evidence type="ECO:0000313" key="6">
    <source>
        <dbReference type="Proteomes" id="UP001651880"/>
    </source>
</evidence>
<name>A0ABT1NDV9_9FIRM</name>
<evidence type="ECO:0000259" key="4">
    <source>
        <dbReference type="Pfam" id="PF13205"/>
    </source>
</evidence>
<dbReference type="InterPro" id="IPR036313">
    <property type="entry name" value="PepX_N_dom_sf"/>
</dbReference>
<feature type="domain" description="SbsA Ig-like" evidence="4">
    <location>
        <begin position="943"/>
        <end position="1029"/>
    </location>
</feature>
<dbReference type="Pfam" id="PF09168">
    <property type="entry name" value="PepX_N"/>
    <property type="match status" value="1"/>
</dbReference>